<dbReference type="PANTHER" id="PTHR33172">
    <property type="entry name" value="OS08G0516900 PROTEIN"/>
    <property type="match status" value="1"/>
</dbReference>
<evidence type="ECO:0000313" key="3">
    <source>
        <dbReference type="EMBL" id="KAG6738666.1"/>
    </source>
</evidence>
<accession>A0A8X8BWX7</accession>
<dbReference type="EMBL" id="JAAWWB010000037">
    <property type="protein sequence ID" value="KAG6738666.1"/>
    <property type="molecule type" value="Genomic_DNA"/>
</dbReference>
<evidence type="ECO:0000256" key="1">
    <source>
        <dbReference type="ARBA" id="ARBA00004123"/>
    </source>
</evidence>
<dbReference type="InterPro" id="IPR051992">
    <property type="entry name" value="OxStress_Response_Reg"/>
</dbReference>
<keyword evidence="4" id="KW-1185">Reference proteome</keyword>
<name>A0A8X8BWX7_POPTO</name>
<dbReference type="OrthoDB" id="848219at2759"/>
<sequence>MLNKFTSTFFYFLIVCSLLVWLLLSKALQSLQRYSEAMEIINLAQKLVSDKLPGDKEEELQSLSARKPELFRKFKGVWNSINRTDVKEKIGVLLFTLYFLIMGDLDKKSSEIFSESNSMAVPNNATEQGHEEVMSKERNLNREGGYGSFGSMLDSLPTPRRGLAMSYDGKCKSFADLSEARTVKDLEKKEHPFNQRRALVKARKMCKRSRAQIASAEVVGKGNQ</sequence>
<comment type="subcellular location">
    <subcellularLocation>
        <location evidence="1">Nucleus</location>
    </subcellularLocation>
</comment>
<keyword evidence="2" id="KW-0539">Nucleus</keyword>
<dbReference type="GO" id="GO:0005634">
    <property type="term" value="C:nucleus"/>
    <property type="evidence" value="ECO:0007669"/>
    <property type="project" value="UniProtKB-SubCell"/>
</dbReference>
<evidence type="ECO:0000313" key="4">
    <source>
        <dbReference type="Proteomes" id="UP000886885"/>
    </source>
</evidence>
<gene>
    <name evidence="3" type="ORF">POTOM_058288</name>
</gene>
<reference evidence="3" key="1">
    <citation type="journal article" date="2020" name="bioRxiv">
        <title>Hybrid origin of Populus tomentosa Carr. identified through genome sequencing and phylogenomic analysis.</title>
        <authorList>
            <person name="An X."/>
            <person name="Gao K."/>
            <person name="Chen Z."/>
            <person name="Li J."/>
            <person name="Yang X."/>
            <person name="Yang X."/>
            <person name="Zhou J."/>
            <person name="Guo T."/>
            <person name="Zhao T."/>
            <person name="Huang S."/>
            <person name="Miao D."/>
            <person name="Khan W.U."/>
            <person name="Rao P."/>
            <person name="Ye M."/>
            <person name="Lei B."/>
            <person name="Liao W."/>
            <person name="Wang J."/>
            <person name="Ji L."/>
            <person name="Li Y."/>
            <person name="Guo B."/>
            <person name="Mustafa N.S."/>
            <person name="Li S."/>
            <person name="Yun Q."/>
            <person name="Keller S.R."/>
            <person name="Mao J."/>
            <person name="Zhang R."/>
            <person name="Strauss S.H."/>
        </authorList>
    </citation>
    <scope>NUCLEOTIDE SEQUENCE</scope>
    <source>
        <strain evidence="3">GM15</strain>
        <tissue evidence="3">Leaf</tissue>
    </source>
</reference>
<proteinExistence type="predicted"/>
<comment type="caution">
    <text evidence="3">The sequence shown here is derived from an EMBL/GenBank/DDBJ whole genome shotgun (WGS) entry which is preliminary data.</text>
</comment>
<organism evidence="3 4">
    <name type="scientific">Populus tomentosa</name>
    <name type="common">Chinese white poplar</name>
    <dbReference type="NCBI Taxonomy" id="118781"/>
    <lineage>
        <taxon>Eukaryota</taxon>
        <taxon>Viridiplantae</taxon>
        <taxon>Streptophyta</taxon>
        <taxon>Embryophyta</taxon>
        <taxon>Tracheophyta</taxon>
        <taxon>Spermatophyta</taxon>
        <taxon>Magnoliopsida</taxon>
        <taxon>eudicotyledons</taxon>
        <taxon>Gunneridae</taxon>
        <taxon>Pentapetalae</taxon>
        <taxon>rosids</taxon>
        <taxon>fabids</taxon>
        <taxon>Malpighiales</taxon>
        <taxon>Salicaceae</taxon>
        <taxon>Saliceae</taxon>
        <taxon>Populus</taxon>
    </lineage>
</organism>
<protein>
    <submittedName>
        <fullName evidence="3">Uncharacterized protein</fullName>
    </submittedName>
</protein>
<dbReference type="GO" id="GO:0006950">
    <property type="term" value="P:response to stress"/>
    <property type="evidence" value="ECO:0007669"/>
    <property type="project" value="UniProtKB-ARBA"/>
</dbReference>
<dbReference type="Proteomes" id="UP000886885">
    <property type="component" value="Chromosome 19A"/>
</dbReference>
<dbReference type="PANTHER" id="PTHR33172:SF91">
    <property type="entry name" value="PROTEIN OXIDATIVE STRESS 3 LIKE 5"/>
    <property type="match status" value="1"/>
</dbReference>
<dbReference type="AlphaFoldDB" id="A0A8X8BWX7"/>
<evidence type="ECO:0000256" key="2">
    <source>
        <dbReference type="ARBA" id="ARBA00023242"/>
    </source>
</evidence>